<comment type="caution">
    <text evidence="1">The sequence shown here is derived from an EMBL/GenBank/DDBJ whole genome shotgun (WGS) entry which is preliminary data.</text>
</comment>
<gene>
    <name evidence="1" type="ORF">HCN50_07390</name>
</gene>
<evidence type="ECO:0000313" key="2">
    <source>
        <dbReference type="Proteomes" id="UP000528734"/>
    </source>
</evidence>
<proteinExistence type="predicted"/>
<dbReference type="RefSeq" id="WP_171708941.1">
    <property type="nucleotide sequence ID" value="NZ_JAAVLW010000002.1"/>
</dbReference>
<dbReference type="EMBL" id="JAAVLW010000002">
    <property type="protein sequence ID" value="NOJ46068.1"/>
    <property type="molecule type" value="Genomic_DNA"/>
</dbReference>
<protein>
    <submittedName>
        <fullName evidence="1">Uncharacterized protein</fullName>
    </submittedName>
</protein>
<name>A0A7Y4H1T1_9BRAD</name>
<dbReference type="AlphaFoldDB" id="A0A7Y4H1T1"/>
<reference evidence="1 2" key="1">
    <citation type="submission" date="2020-03" db="EMBL/GenBank/DDBJ databases">
        <title>Bradyrhizobium diversity isolated from nodules of Muelleranthus trifoliolatus.</title>
        <authorList>
            <person name="Klepa M."/>
            <person name="Helene L."/>
            <person name="Hungria M."/>
        </authorList>
    </citation>
    <scope>NUCLEOTIDE SEQUENCE [LARGE SCALE GENOMIC DNA]</scope>
    <source>
        <strain evidence="1 2">WSM 1744</strain>
    </source>
</reference>
<accession>A0A7Y4H1T1</accession>
<sequence length="106" mass="11781">MPVLLEDTFRAWIDHVPDGGPKLIVIGEVQVPTAGWHVRLTRRSPQGIDPNILILDVTSERPHDKAGEMVTTIPLRYEERPPGRQYRLVMTANGADSVTVDVGHAH</sequence>
<dbReference type="Proteomes" id="UP000528734">
    <property type="component" value="Unassembled WGS sequence"/>
</dbReference>
<evidence type="ECO:0000313" key="1">
    <source>
        <dbReference type="EMBL" id="NOJ46068.1"/>
    </source>
</evidence>
<keyword evidence="2" id="KW-1185">Reference proteome</keyword>
<organism evidence="1 2">
    <name type="scientific">Bradyrhizobium archetypum</name>
    <dbReference type="NCBI Taxonomy" id="2721160"/>
    <lineage>
        <taxon>Bacteria</taxon>
        <taxon>Pseudomonadati</taxon>
        <taxon>Pseudomonadota</taxon>
        <taxon>Alphaproteobacteria</taxon>
        <taxon>Hyphomicrobiales</taxon>
        <taxon>Nitrobacteraceae</taxon>
        <taxon>Bradyrhizobium</taxon>
    </lineage>
</organism>